<evidence type="ECO:0000313" key="4">
    <source>
        <dbReference type="Proteomes" id="UP000037035"/>
    </source>
</evidence>
<dbReference type="OrthoDB" id="5582002at2759"/>
<organism evidence="3 4">
    <name type="scientific">Puccinia sorghi</name>
    <dbReference type="NCBI Taxonomy" id="27349"/>
    <lineage>
        <taxon>Eukaryota</taxon>
        <taxon>Fungi</taxon>
        <taxon>Dikarya</taxon>
        <taxon>Basidiomycota</taxon>
        <taxon>Pucciniomycotina</taxon>
        <taxon>Pucciniomycetes</taxon>
        <taxon>Pucciniales</taxon>
        <taxon>Pucciniaceae</taxon>
        <taxon>Puccinia</taxon>
    </lineage>
</organism>
<gene>
    <name evidence="3" type="ORF">VP01_930g7</name>
</gene>
<feature type="transmembrane region" description="Helical" evidence="2">
    <location>
        <begin position="206"/>
        <end position="227"/>
    </location>
</feature>
<feature type="compositionally biased region" description="Polar residues" evidence="1">
    <location>
        <begin position="1"/>
        <end position="13"/>
    </location>
</feature>
<evidence type="ECO:0000256" key="1">
    <source>
        <dbReference type="SAM" id="MobiDB-lite"/>
    </source>
</evidence>
<keyword evidence="2" id="KW-0812">Transmembrane</keyword>
<dbReference type="VEuPathDB" id="FungiDB:VP01_930g7"/>
<proteinExistence type="predicted"/>
<feature type="region of interest" description="Disordered" evidence="1">
    <location>
        <begin position="1"/>
        <end position="155"/>
    </location>
</feature>
<dbReference type="STRING" id="27349.A0A0L6U711"/>
<accession>A0A0L6U711</accession>
<feature type="compositionally biased region" description="Polar residues" evidence="1">
    <location>
        <begin position="23"/>
        <end position="33"/>
    </location>
</feature>
<sequence>MNSNRASSHQELISPSPARPRNHLSSSGTTQHAFGSDSDDEQNNNSDSDDDGLGFQVYNDQPSNARYVNVASPPITPNGQPSISMSQAQQALAPGSLRTQSRAQLQPPPMYNYPPVDQPPQAPIKHSNPVYRPNPSDLVHMPELGSDWQKDESKRDKDWEGKDALINKTKWLNRKDKLLTKKADVDHHFKDFVAGRRNLAGWFNRVMALALMLFLLLLATLLSYFLIPRIPEVAYNNETTFTGDSTEGLSFQTLEPVRFEFNSQINLAMMAKQSYVSPKTSHITVIIKDLSSSGSPVEVGRGTNSNTIAVSTEEYTPFTVDLKFRYSASSEKDPVWIAWHEACGHKWPGKEDRPKLQIGIIVEWGLKGRIGTFSERTIMNDLACPVELPANAA</sequence>
<comment type="caution">
    <text evidence="3">The sequence shown here is derived from an EMBL/GenBank/DDBJ whole genome shotgun (WGS) entry which is preliminary data.</text>
</comment>
<dbReference type="Proteomes" id="UP000037035">
    <property type="component" value="Unassembled WGS sequence"/>
</dbReference>
<feature type="compositionally biased region" description="Acidic residues" evidence="1">
    <location>
        <begin position="37"/>
        <end position="52"/>
    </location>
</feature>
<dbReference type="AlphaFoldDB" id="A0A0L6U711"/>
<feature type="compositionally biased region" description="Polar residues" evidence="1">
    <location>
        <begin position="77"/>
        <end position="90"/>
    </location>
</feature>
<protein>
    <submittedName>
        <fullName evidence="3">Uncharacterized protein</fullName>
    </submittedName>
</protein>
<reference evidence="3 4" key="1">
    <citation type="submission" date="2015-08" db="EMBL/GenBank/DDBJ databases">
        <title>Next Generation Sequencing and Analysis of the Genome of Puccinia sorghi L Schw, the Causal Agent of Maize Common Rust.</title>
        <authorList>
            <person name="Rochi L."/>
            <person name="Burguener G."/>
            <person name="Darino M."/>
            <person name="Turjanski A."/>
            <person name="Kreff E."/>
            <person name="Dieguez M.J."/>
            <person name="Sacco F."/>
        </authorList>
    </citation>
    <scope>NUCLEOTIDE SEQUENCE [LARGE SCALE GENOMIC DNA]</scope>
    <source>
        <strain evidence="3 4">RO10H11247</strain>
    </source>
</reference>
<keyword evidence="2" id="KW-0472">Membrane</keyword>
<feature type="compositionally biased region" description="Pro residues" evidence="1">
    <location>
        <begin position="106"/>
        <end position="122"/>
    </location>
</feature>
<keyword evidence="2" id="KW-1133">Transmembrane helix</keyword>
<keyword evidence="4" id="KW-1185">Reference proteome</keyword>
<dbReference type="EMBL" id="LAVV01014949">
    <property type="protein sequence ID" value="KNZ44291.1"/>
    <property type="molecule type" value="Genomic_DNA"/>
</dbReference>
<evidence type="ECO:0000313" key="3">
    <source>
        <dbReference type="EMBL" id="KNZ44291.1"/>
    </source>
</evidence>
<evidence type="ECO:0000256" key="2">
    <source>
        <dbReference type="SAM" id="Phobius"/>
    </source>
</evidence>
<name>A0A0L6U711_9BASI</name>